<dbReference type="GO" id="GO:0016791">
    <property type="term" value="F:phosphatase activity"/>
    <property type="evidence" value="ECO:0007669"/>
    <property type="project" value="TreeGrafter"/>
</dbReference>
<dbReference type="Gene3D" id="3.60.21.10">
    <property type="match status" value="1"/>
</dbReference>
<reference evidence="2" key="2">
    <citation type="submission" date="2021-04" db="EMBL/GenBank/DDBJ databases">
        <authorList>
            <person name="Gilroy R."/>
        </authorList>
    </citation>
    <scope>NUCLEOTIDE SEQUENCE</scope>
    <source>
        <strain evidence="2">ChiGjej1B1-14440</strain>
    </source>
</reference>
<dbReference type="GO" id="GO:0110154">
    <property type="term" value="P:RNA decapping"/>
    <property type="evidence" value="ECO:0007669"/>
    <property type="project" value="TreeGrafter"/>
</dbReference>
<dbReference type="PANTHER" id="PTHR42850">
    <property type="entry name" value="METALLOPHOSPHOESTERASE"/>
    <property type="match status" value="1"/>
</dbReference>
<protein>
    <submittedName>
        <fullName evidence="2">Metallophosphoesterase</fullName>
    </submittedName>
</protein>
<organism evidence="2 3">
    <name type="scientific">Candidatus Erysipelatoclostridium merdavium</name>
    <dbReference type="NCBI Taxonomy" id="2838566"/>
    <lineage>
        <taxon>Bacteria</taxon>
        <taxon>Bacillati</taxon>
        <taxon>Bacillota</taxon>
        <taxon>Erysipelotrichia</taxon>
        <taxon>Erysipelotrichales</taxon>
        <taxon>Erysipelotrichales incertae sedis</taxon>
    </lineage>
</organism>
<evidence type="ECO:0000313" key="2">
    <source>
        <dbReference type="EMBL" id="HIX82119.1"/>
    </source>
</evidence>
<sequence length="369" mass="42984">MIKVRHLEKRIEGKYRCIVVSDIHSHLDRFIELLKKINYYQDDYLVILGDFIEKGNQALEMIDYLMQLQRQSDRVYVLLGNCEYAIEKIVNNENYASHIVHYLNHVGKGGIIRQALSALEIDYTQLPAKQLQDIIKEYLKPCFEYLRTLPTTLHLNNFIFVHAGLEKRVDWQNSSLSSLIEMRTFYQDGHCLDEYVVVGHLPTSNHHQNRIDNNIIIDKEKRIICIDGGTGVKSISQLNALIIEGNGNEYKLLTDYVQPLPIYQAKVDVLVEKQDVHKVAWPSFEVQVIKAGKNFTLCRQIDTNQTFKIKNEFLYQKDNKTYCLDDYVDCMVGLNKGELVKLIGIFGPYAYVIKNNEIGWVKYCYLKKY</sequence>
<accession>A0A9D1XMK1</accession>
<proteinExistence type="predicted"/>
<dbReference type="InterPro" id="IPR050126">
    <property type="entry name" value="Ap4A_hydrolase"/>
</dbReference>
<dbReference type="GO" id="GO:0008803">
    <property type="term" value="F:bis(5'-nucleosyl)-tetraphosphatase (symmetrical) activity"/>
    <property type="evidence" value="ECO:0007669"/>
    <property type="project" value="TreeGrafter"/>
</dbReference>
<comment type="caution">
    <text evidence="2">The sequence shown here is derived from an EMBL/GenBank/DDBJ whole genome shotgun (WGS) entry which is preliminary data.</text>
</comment>
<dbReference type="InterPro" id="IPR004843">
    <property type="entry name" value="Calcineurin-like_PHP"/>
</dbReference>
<gene>
    <name evidence="2" type="ORF">H9980_09155</name>
</gene>
<dbReference type="Pfam" id="PF00149">
    <property type="entry name" value="Metallophos"/>
    <property type="match status" value="1"/>
</dbReference>
<reference evidence="2" key="1">
    <citation type="journal article" date="2021" name="PeerJ">
        <title>Extensive microbial diversity within the chicken gut microbiome revealed by metagenomics and culture.</title>
        <authorList>
            <person name="Gilroy R."/>
            <person name="Ravi A."/>
            <person name="Getino M."/>
            <person name="Pursley I."/>
            <person name="Horton D.L."/>
            <person name="Alikhan N.F."/>
            <person name="Baker D."/>
            <person name="Gharbi K."/>
            <person name="Hall N."/>
            <person name="Watson M."/>
            <person name="Adriaenssens E.M."/>
            <person name="Foster-Nyarko E."/>
            <person name="Jarju S."/>
            <person name="Secka A."/>
            <person name="Antonio M."/>
            <person name="Oren A."/>
            <person name="Chaudhuri R.R."/>
            <person name="La Ragione R."/>
            <person name="Hildebrand F."/>
            <person name="Pallen M.J."/>
        </authorList>
    </citation>
    <scope>NUCLEOTIDE SEQUENCE</scope>
    <source>
        <strain evidence="2">ChiGjej1B1-14440</strain>
    </source>
</reference>
<dbReference type="InterPro" id="IPR029052">
    <property type="entry name" value="Metallo-depent_PP-like"/>
</dbReference>
<evidence type="ECO:0000259" key="1">
    <source>
        <dbReference type="Pfam" id="PF00149"/>
    </source>
</evidence>
<dbReference type="EMBL" id="DXET01000206">
    <property type="protein sequence ID" value="HIX82119.1"/>
    <property type="molecule type" value="Genomic_DNA"/>
</dbReference>
<feature type="domain" description="Calcineurin-like phosphoesterase" evidence="1">
    <location>
        <begin position="16"/>
        <end position="102"/>
    </location>
</feature>
<dbReference type="GO" id="GO:0005737">
    <property type="term" value="C:cytoplasm"/>
    <property type="evidence" value="ECO:0007669"/>
    <property type="project" value="TreeGrafter"/>
</dbReference>
<dbReference type="AlphaFoldDB" id="A0A9D1XMK1"/>
<name>A0A9D1XMK1_9FIRM</name>
<dbReference type="SUPFAM" id="SSF56300">
    <property type="entry name" value="Metallo-dependent phosphatases"/>
    <property type="match status" value="1"/>
</dbReference>
<dbReference type="PANTHER" id="PTHR42850:SF4">
    <property type="entry name" value="ZINC-DEPENDENT ENDOPOLYPHOSPHATASE"/>
    <property type="match status" value="1"/>
</dbReference>
<evidence type="ECO:0000313" key="3">
    <source>
        <dbReference type="Proteomes" id="UP000886724"/>
    </source>
</evidence>
<dbReference type="Proteomes" id="UP000886724">
    <property type="component" value="Unassembled WGS sequence"/>
</dbReference>